<keyword evidence="1" id="KW-1133">Transmembrane helix</keyword>
<dbReference type="EMBL" id="CP058561">
    <property type="protein sequence ID" value="QUH29463.1"/>
    <property type="molecule type" value="Genomic_DNA"/>
</dbReference>
<organism evidence="2 3">
    <name type="scientific">Vallitalea guaymasensis</name>
    <dbReference type="NCBI Taxonomy" id="1185412"/>
    <lineage>
        <taxon>Bacteria</taxon>
        <taxon>Bacillati</taxon>
        <taxon>Bacillota</taxon>
        <taxon>Clostridia</taxon>
        <taxon>Lachnospirales</taxon>
        <taxon>Vallitaleaceae</taxon>
        <taxon>Vallitalea</taxon>
    </lineage>
</organism>
<proteinExistence type="predicted"/>
<sequence>MNCKKHEEYNEQIDIDTIDLLNNHPSIKGNNYLTDRIMEAALQPETGRSIVKRKSYSFEMKLASSLICTGVFVLVTNLVALNTNIFFADGFQRTISNINDILADVINKFQIFY</sequence>
<feature type="transmembrane region" description="Helical" evidence="1">
    <location>
        <begin position="62"/>
        <end position="81"/>
    </location>
</feature>
<keyword evidence="1" id="KW-0812">Transmembrane</keyword>
<reference evidence="2 3" key="1">
    <citation type="submission" date="2020-07" db="EMBL/GenBank/DDBJ databases">
        <title>Vallitalea guaymasensis genome.</title>
        <authorList>
            <person name="Postec A."/>
        </authorList>
    </citation>
    <scope>NUCLEOTIDE SEQUENCE [LARGE SCALE GENOMIC DNA]</scope>
    <source>
        <strain evidence="2 3">Ra1766G1</strain>
    </source>
</reference>
<accession>A0A8J8MAR7</accession>
<name>A0A8J8MAR7_9FIRM</name>
<keyword evidence="3" id="KW-1185">Reference proteome</keyword>
<keyword evidence="1" id="KW-0472">Membrane</keyword>
<dbReference type="RefSeq" id="WP_212693531.1">
    <property type="nucleotide sequence ID" value="NZ_CP058561.1"/>
</dbReference>
<gene>
    <name evidence="2" type="ORF">HYG85_11245</name>
</gene>
<dbReference type="Proteomes" id="UP000677305">
    <property type="component" value="Chromosome"/>
</dbReference>
<dbReference type="AlphaFoldDB" id="A0A8J8MAR7"/>
<evidence type="ECO:0000313" key="3">
    <source>
        <dbReference type="Proteomes" id="UP000677305"/>
    </source>
</evidence>
<evidence type="ECO:0000313" key="2">
    <source>
        <dbReference type="EMBL" id="QUH29463.1"/>
    </source>
</evidence>
<protein>
    <submittedName>
        <fullName evidence="2">Uncharacterized protein</fullName>
    </submittedName>
</protein>
<evidence type="ECO:0000256" key="1">
    <source>
        <dbReference type="SAM" id="Phobius"/>
    </source>
</evidence>
<dbReference type="KEGG" id="vgu:HYG85_11245"/>